<reference evidence="3" key="1">
    <citation type="submission" date="2022-08" db="EMBL/GenBank/DDBJ databases">
        <title>Novel sulphate-reducing endosymbionts in the free-living metamonad Anaeramoeba.</title>
        <authorList>
            <person name="Jerlstrom-Hultqvist J."/>
            <person name="Cepicka I."/>
            <person name="Gallot-Lavallee L."/>
            <person name="Salas-Leiva D."/>
            <person name="Curtis B.A."/>
            <person name="Zahonova K."/>
            <person name="Pipaliya S."/>
            <person name="Dacks J."/>
            <person name="Roger A.J."/>
        </authorList>
    </citation>
    <scope>NUCLEOTIDE SEQUENCE</scope>
    <source>
        <strain evidence="3">Busselton2</strain>
    </source>
</reference>
<protein>
    <submittedName>
        <fullName evidence="3">5'-&gt;3' exoribonuclease</fullName>
    </submittedName>
</protein>
<organism evidence="3 4">
    <name type="scientific">Anaeramoeba flamelloides</name>
    <dbReference type="NCBI Taxonomy" id="1746091"/>
    <lineage>
        <taxon>Eukaryota</taxon>
        <taxon>Metamonada</taxon>
        <taxon>Anaeramoebidae</taxon>
        <taxon>Anaeramoeba</taxon>
    </lineage>
</organism>
<dbReference type="GO" id="GO:0004534">
    <property type="term" value="F:5'-3' RNA exonuclease activity"/>
    <property type="evidence" value="ECO:0007669"/>
    <property type="project" value="TreeGrafter"/>
</dbReference>
<dbReference type="GO" id="GO:0003723">
    <property type="term" value="F:RNA binding"/>
    <property type="evidence" value="ECO:0007669"/>
    <property type="project" value="TreeGrafter"/>
</dbReference>
<evidence type="ECO:0000259" key="2">
    <source>
        <dbReference type="Pfam" id="PF03159"/>
    </source>
</evidence>
<dbReference type="GO" id="GO:0005634">
    <property type="term" value="C:nucleus"/>
    <property type="evidence" value="ECO:0007669"/>
    <property type="project" value="TreeGrafter"/>
</dbReference>
<sequence length="91" mass="10602">MGVPQFFKWLAQRYPLVLKKISEHKIPEIDNLYLDFNGIIHKATHPESHENDITYIKPEEEMIKDIFINLSNLVDVIKPKKLLFISIDGVA</sequence>
<proteinExistence type="inferred from homology"/>
<feature type="domain" description="Xrn1 N-terminal" evidence="2">
    <location>
        <begin position="1"/>
        <end position="91"/>
    </location>
</feature>
<evidence type="ECO:0000313" key="4">
    <source>
        <dbReference type="Proteomes" id="UP001146793"/>
    </source>
</evidence>
<dbReference type="EMBL" id="JANTQA010000008">
    <property type="protein sequence ID" value="KAJ3451976.1"/>
    <property type="molecule type" value="Genomic_DNA"/>
</dbReference>
<dbReference type="GO" id="GO:0000956">
    <property type="term" value="P:nuclear-transcribed mRNA catabolic process"/>
    <property type="evidence" value="ECO:0007669"/>
    <property type="project" value="TreeGrafter"/>
</dbReference>
<accession>A0AAV8AGA3</accession>
<dbReference type="InterPro" id="IPR004859">
    <property type="entry name" value="Xrn1_N"/>
</dbReference>
<dbReference type="InterPro" id="IPR027073">
    <property type="entry name" value="5_3_exoribonuclease"/>
</dbReference>
<gene>
    <name evidence="3" type="ORF">M0812_03735</name>
</gene>
<dbReference type="PANTHER" id="PTHR12341">
    <property type="entry name" value="5'-&gt;3' EXORIBONUCLEASE"/>
    <property type="match status" value="1"/>
</dbReference>
<name>A0AAV8AGA3_9EUKA</name>
<comment type="caution">
    <text evidence="3">The sequence shown here is derived from an EMBL/GenBank/DDBJ whole genome shotgun (WGS) entry which is preliminary data.</text>
</comment>
<evidence type="ECO:0000313" key="3">
    <source>
        <dbReference type="EMBL" id="KAJ3451976.1"/>
    </source>
</evidence>
<dbReference type="Proteomes" id="UP001146793">
    <property type="component" value="Unassembled WGS sequence"/>
</dbReference>
<dbReference type="AlphaFoldDB" id="A0AAV8AGA3"/>
<dbReference type="PANTHER" id="PTHR12341:SF7">
    <property type="entry name" value="5'-3' EXORIBONUCLEASE 1"/>
    <property type="match status" value="1"/>
</dbReference>
<comment type="similarity">
    <text evidence="1">Belongs to the 5'-3' exonuclease family.</text>
</comment>
<dbReference type="Gene3D" id="3.40.50.12390">
    <property type="match status" value="1"/>
</dbReference>
<evidence type="ECO:0000256" key="1">
    <source>
        <dbReference type="ARBA" id="ARBA00038299"/>
    </source>
</evidence>
<dbReference type="Pfam" id="PF03159">
    <property type="entry name" value="XRN_N"/>
    <property type="match status" value="1"/>
</dbReference>